<organism evidence="3 4">
    <name type="scientific">Leucobacter triazinivorans</name>
    <dbReference type="NCBI Taxonomy" id="1784719"/>
    <lineage>
        <taxon>Bacteria</taxon>
        <taxon>Bacillati</taxon>
        <taxon>Actinomycetota</taxon>
        <taxon>Actinomycetes</taxon>
        <taxon>Micrococcales</taxon>
        <taxon>Microbacteriaceae</taxon>
        <taxon>Leucobacter</taxon>
    </lineage>
</organism>
<dbReference type="AlphaFoldDB" id="A0A4P6KIA4"/>
<evidence type="ECO:0000313" key="4">
    <source>
        <dbReference type="Proteomes" id="UP000289260"/>
    </source>
</evidence>
<name>A0A4P6KIA4_9MICO</name>
<evidence type="ECO:0000256" key="2">
    <source>
        <dbReference type="SAM" id="Phobius"/>
    </source>
</evidence>
<keyword evidence="2" id="KW-0472">Membrane</keyword>
<feature type="transmembrane region" description="Helical" evidence="2">
    <location>
        <begin position="62"/>
        <end position="83"/>
    </location>
</feature>
<keyword evidence="2" id="KW-0812">Transmembrane</keyword>
<gene>
    <name evidence="3" type="ORF">EVS81_06765</name>
</gene>
<keyword evidence="2" id="KW-1133">Transmembrane helix</keyword>
<evidence type="ECO:0000256" key="1">
    <source>
        <dbReference type="SAM" id="MobiDB-lite"/>
    </source>
</evidence>
<evidence type="ECO:0008006" key="5">
    <source>
        <dbReference type="Google" id="ProtNLM"/>
    </source>
</evidence>
<reference evidence="3 4" key="1">
    <citation type="submission" date="2019-02" db="EMBL/GenBank/DDBJ databases">
        <authorList>
            <person name="Sun L."/>
            <person name="Pan D."/>
            <person name="Wu X."/>
        </authorList>
    </citation>
    <scope>NUCLEOTIDE SEQUENCE [LARGE SCALE GENOMIC DNA]</scope>
    <source>
        <strain evidence="3 4">JW-1</strain>
    </source>
</reference>
<evidence type="ECO:0000313" key="3">
    <source>
        <dbReference type="EMBL" id="QBE50236.1"/>
    </source>
</evidence>
<feature type="transmembrane region" description="Helical" evidence="2">
    <location>
        <begin position="95"/>
        <end position="120"/>
    </location>
</feature>
<keyword evidence="4" id="KW-1185">Reference proteome</keyword>
<protein>
    <recommendedName>
        <fullName evidence="5">Potassium transporter Trk</fullName>
    </recommendedName>
</protein>
<feature type="region of interest" description="Disordered" evidence="1">
    <location>
        <begin position="1"/>
        <end position="41"/>
    </location>
</feature>
<proteinExistence type="predicted"/>
<sequence length="136" mass="13648">MGPANPHEAAEPVAPADAVPADAAPTAPDPSDTVPADAERGPVIEAAEREVTLQRSVRYGRLLIGGAVLGAVVAAIASLLFPVEEGAEYTMAQAVGFFAVLGAAIGLCIGGVVALVLGLVARRQRGVGIAVQSDVR</sequence>
<accession>A0A4P6KIA4</accession>
<feature type="compositionally biased region" description="Low complexity" evidence="1">
    <location>
        <begin position="1"/>
        <end position="36"/>
    </location>
</feature>
<dbReference type="Proteomes" id="UP000289260">
    <property type="component" value="Chromosome"/>
</dbReference>
<dbReference type="EMBL" id="CP035806">
    <property type="protein sequence ID" value="QBE50236.1"/>
    <property type="molecule type" value="Genomic_DNA"/>
</dbReference>
<dbReference type="KEGG" id="ltr:EVS81_06765"/>